<evidence type="ECO:0000313" key="3">
    <source>
        <dbReference type="Ensembl" id="ENSGACP00000007610.2"/>
    </source>
</evidence>
<dbReference type="Ensembl" id="ENSGACT00000007629.2">
    <property type="protein sequence ID" value="ENSGACP00000007610.2"/>
    <property type="gene ID" value="ENSGACG00000005759.2"/>
</dbReference>
<dbReference type="SUPFAM" id="SSF50978">
    <property type="entry name" value="WD40 repeat-like"/>
    <property type="match status" value="2"/>
</dbReference>
<dbReference type="AlphaFoldDB" id="G3NQJ4"/>
<dbReference type="STRING" id="69293.ENSGACP00000007610"/>
<evidence type="ECO:0000256" key="2">
    <source>
        <dbReference type="SAM" id="MobiDB-lite"/>
    </source>
</evidence>
<dbReference type="GeneTree" id="ENSGT00390000012017"/>
<feature type="region of interest" description="Disordered" evidence="2">
    <location>
        <begin position="456"/>
        <end position="482"/>
    </location>
</feature>
<proteinExistence type="predicted"/>
<dbReference type="Proteomes" id="UP000007635">
    <property type="component" value="Chromosome VI"/>
</dbReference>
<evidence type="ECO:0000256" key="1">
    <source>
        <dbReference type="PROSITE-ProRule" id="PRU00221"/>
    </source>
</evidence>
<evidence type="ECO:0000313" key="4">
    <source>
        <dbReference type="Proteomes" id="UP000007635"/>
    </source>
</evidence>
<dbReference type="InterPro" id="IPR042411">
    <property type="entry name" value="WDR27"/>
</dbReference>
<dbReference type="eggNOG" id="KOG0266">
    <property type="taxonomic scope" value="Eukaryota"/>
</dbReference>
<dbReference type="PANTHER" id="PTHR44525:SF1">
    <property type="entry name" value="WD REPEAT-CONTAINING PROTEIN 27"/>
    <property type="match status" value="1"/>
</dbReference>
<feature type="repeat" description="WD" evidence="1">
    <location>
        <begin position="546"/>
        <end position="577"/>
    </location>
</feature>
<dbReference type="InterPro" id="IPR015943">
    <property type="entry name" value="WD40/YVTN_repeat-like_dom_sf"/>
</dbReference>
<dbReference type="FunCoup" id="G3NQJ4">
    <property type="interactions" value="66"/>
</dbReference>
<sequence length="843" mass="92749">MVKVYRYLRGKFPRPEQHAGPYLSELNSSAQTGAKMVIEKLSLTCDGLLSHRQLACCPSYCGIPLHGKDMLVYGNVDAVQKPLLLTGHHGEVSAMTFGNLSSPVLLCSASADYVIVWDIELCKKRTQAGRVAVGTVVGTLLGEVVHLSFCFSDERVAACSGATVYILTSKRQEVVSTLTCHSAPLTSAEFCPWNKDILVTTSEDRTFKVWDLKTETVCYQSFVLSASPLLSVLLLEENKHIVTGSTDGQLWCFSLPDDHKCHLVTKMDLEMMEKRHQMQQGTVSDQTGVAEQSAPDKVKTSKAVLRMAFCNSLTDTSRGHTKENSWLCIGSTDGLYVVDLATSELLTALYFEDYPNLSVTMAGSWSISPGWDNSMLLLVSSLLTPRVTLLELCLCDLRRTLACGEGFLVFPSSPPLPESPLNAELQKKEPKHPKKKGGIKEQPLVFHSNVKSSGYTSAPRNIMFSPKTNNQKNSSSQKAKKNKGLLLRDYPADIAAPSIPCVHLSITNKPVHCLQYSGDGKQILCGLGDSSVLLYKTSLAGNPTVYTGHDKPVSSVSWSLNRQLWLSASEDQSLRIWTHGSPKPAITMGDSMFFKPIRGAQFYYLDKFLLLASGHSLYLYLYNVDTTRDNIKSYQQRSVVKLTRSFTTTSATDITTLSAINDFFSYIVLVCGSDRSLQVFDMNKGIVAATLPDAHSRAVHCITQNKGSMFSTQAPDSYNLFLTSAVTDGVKMWDLRTMRCVRRYENHVNRCHPCSSAVSPCGRLIASGSEDNCAYIYDIRSSSYLHRLQKHSDTVLSVTFNPAMPELLTGTLDGKLRLFQSSSGALLSHDTSAAVHSVPNMTV</sequence>
<dbReference type="SMART" id="SM00320">
    <property type="entry name" value="WD40"/>
    <property type="match status" value="10"/>
</dbReference>
<organism evidence="3 4">
    <name type="scientific">Gasterosteus aculeatus aculeatus</name>
    <name type="common">three-spined stickleback</name>
    <dbReference type="NCBI Taxonomy" id="481459"/>
    <lineage>
        <taxon>Eukaryota</taxon>
        <taxon>Metazoa</taxon>
        <taxon>Chordata</taxon>
        <taxon>Craniata</taxon>
        <taxon>Vertebrata</taxon>
        <taxon>Euteleostomi</taxon>
        <taxon>Actinopterygii</taxon>
        <taxon>Neopterygii</taxon>
        <taxon>Teleostei</taxon>
        <taxon>Neoteleostei</taxon>
        <taxon>Acanthomorphata</taxon>
        <taxon>Eupercaria</taxon>
        <taxon>Perciformes</taxon>
        <taxon>Cottioidei</taxon>
        <taxon>Gasterosteales</taxon>
        <taxon>Gasterosteidae</taxon>
        <taxon>Gasterosteus</taxon>
    </lineage>
</organism>
<dbReference type="Gene3D" id="2.130.10.10">
    <property type="entry name" value="YVTN repeat-like/Quinoprotein amine dehydrogenase"/>
    <property type="match status" value="3"/>
</dbReference>
<keyword evidence="4" id="KW-1185">Reference proteome</keyword>
<dbReference type="PANTHER" id="PTHR44525">
    <property type="entry name" value="WD REPEAT-CONTAINING PROTEIN 27"/>
    <property type="match status" value="1"/>
</dbReference>
<reference evidence="3" key="2">
    <citation type="submission" date="2025-08" db="UniProtKB">
        <authorList>
            <consortium name="Ensembl"/>
        </authorList>
    </citation>
    <scope>IDENTIFICATION</scope>
</reference>
<protein>
    <recommendedName>
        <fullName evidence="5">WD repeat domain 27</fullName>
    </recommendedName>
</protein>
<dbReference type="PROSITE" id="PS50082">
    <property type="entry name" value="WD_REPEATS_2"/>
    <property type="match status" value="3"/>
</dbReference>
<evidence type="ECO:0008006" key="5">
    <source>
        <dbReference type="Google" id="ProtNLM"/>
    </source>
</evidence>
<dbReference type="PROSITE" id="PS50294">
    <property type="entry name" value="WD_REPEATS_REGION"/>
    <property type="match status" value="3"/>
</dbReference>
<dbReference type="InterPro" id="IPR036322">
    <property type="entry name" value="WD40_repeat_dom_sf"/>
</dbReference>
<reference evidence="3" key="3">
    <citation type="submission" date="2025-09" db="UniProtKB">
        <authorList>
            <consortium name="Ensembl"/>
        </authorList>
    </citation>
    <scope>IDENTIFICATION</scope>
</reference>
<feature type="compositionally biased region" description="Low complexity" evidence="2">
    <location>
        <begin position="465"/>
        <end position="477"/>
    </location>
</feature>
<dbReference type="Bgee" id="ENSGACG00000005759">
    <property type="expression patterns" value="Expressed in testis and 1 other cell type or tissue"/>
</dbReference>
<feature type="repeat" description="WD" evidence="1">
    <location>
        <begin position="178"/>
        <end position="220"/>
    </location>
</feature>
<feature type="region of interest" description="Disordered" evidence="2">
    <location>
        <begin position="419"/>
        <end position="440"/>
    </location>
</feature>
<accession>G3NQJ4</accession>
<name>G3NQJ4_GASAC</name>
<dbReference type="InterPro" id="IPR001680">
    <property type="entry name" value="WD40_rpt"/>
</dbReference>
<dbReference type="Pfam" id="PF00400">
    <property type="entry name" value="WD40"/>
    <property type="match status" value="4"/>
</dbReference>
<keyword evidence="1" id="KW-0853">WD repeat</keyword>
<feature type="repeat" description="WD" evidence="1">
    <location>
        <begin position="788"/>
        <end position="829"/>
    </location>
</feature>
<dbReference type="OMA" id="FAQFYYI"/>
<dbReference type="InParanoid" id="G3NQJ4"/>
<reference evidence="3 4" key="1">
    <citation type="journal article" date="2021" name="G3 (Bethesda)">
        <title>Improved contiguity of the threespine stickleback genome using long-read sequencing.</title>
        <authorList>
            <person name="Nath S."/>
            <person name="Shaw D.E."/>
            <person name="White M.A."/>
        </authorList>
    </citation>
    <scope>NUCLEOTIDE SEQUENCE [LARGE SCALE GENOMIC DNA]</scope>
    <source>
        <strain evidence="3 4">Lake Benthic</strain>
    </source>
</reference>